<evidence type="ECO:0000313" key="2">
    <source>
        <dbReference type="Proteomes" id="UP001333110"/>
    </source>
</evidence>
<proteinExistence type="predicted"/>
<dbReference type="AlphaFoldDB" id="A0AAN7SFS3"/>
<reference evidence="1 2" key="1">
    <citation type="journal article" date="2023" name="J. Hered.">
        <title>Chromosome-level genome of the wood stork (Mycteria americana) provides insight into avian chromosome evolution.</title>
        <authorList>
            <person name="Flamio R. Jr."/>
            <person name="Ramstad K.M."/>
        </authorList>
    </citation>
    <scope>NUCLEOTIDE SEQUENCE [LARGE SCALE GENOMIC DNA]</scope>
    <source>
        <strain evidence="1">JAX WOST 10</strain>
    </source>
</reference>
<sequence length="184" mass="21044">MEDMEGSGSIGLLSESRIPGSRGPKAITANKANPVLEYIRKSIANRYRVVIILALYSGLKDVEKTETVQQRAVQMVWGLEYMTSEERLKELKWFSLAKRRQRHDLIAAYKSLRGNCKYDEAKLFLVEPDGATRDSGHNLQLEMFRLNLRRTCSLGGWCRTGAICPGRLWKLCSWKCSKLCWTEP</sequence>
<organism evidence="1 2">
    <name type="scientific">Mycteria americana</name>
    <name type="common">Wood stork</name>
    <dbReference type="NCBI Taxonomy" id="33587"/>
    <lineage>
        <taxon>Eukaryota</taxon>
        <taxon>Metazoa</taxon>
        <taxon>Chordata</taxon>
        <taxon>Craniata</taxon>
        <taxon>Vertebrata</taxon>
        <taxon>Euteleostomi</taxon>
        <taxon>Archelosauria</taxon>
        <taxon>Archosauria</taxon>
        <taxon>Dinosauria</taxon>
        <taxon>Saurischia</taxon>
        <taxon>Theropoda</taxon>
        <taxon>Coelurosauria</taxon>
        <taxon>Aves</taxon>
        <taxon>Neognathae</taxon>
        <taxon>Neoaves</taxon>
        <taxon>Aequornithes</taxon>
        <taxon>Ciconiiformes</taxon>
        <taxon>Ciconiidae</taxon>
        <taxon>Mycteria</taxon>
    </lineage>
</organism>
<gene>
    <name evidence="1" type="ORF">QYF61_022673</name>
</gene>
<dbReference type="Proteomes" id="UP001333110">
    <property type="component" value="Unassembled WGS sequence"/>
</dbReference>
<name>A0AAN7SFS3_MYCAM</name>
<dbReference type="EMBL" id="JAUNZN010000002">
    <property type="protein sequence ID" value="KAK4827971.1"/>
    <property type="molecule type" value="Genomic_DNA"/>
</dbReference>
<comment type="caution">
    <text evidence="1">The sequence shown here is derived from an EMBL/GenBank/DDBJ whole genome shotgun (WGS) entry which is preliminary data.</text>
</comment>
<accession>A0AAN7SFS3</accession>
<evidence type="ECO:0000313" key="1">
    <source>
        <dbReference type="EMBL" id="KAK4827971.1"/>
    </source>
</evidence>
<protein>
    <submittedName>
        <fullName evidence="1">Uncharacterized protein</fullName>
    </submittedName>
</protein>
<keyword evidence="2" id="KW-1185">Reference proteome</keyword>